<evidence type="ECO:0000259" key="1">
    <source>
        <dbReference type="SMART" id="SM01248"/>
    </source>
</evidence>
<dbReference type="RefSeq" id="WP_241938035.1">
    <property type="nucleotide sequence ID" value="NZ_JALBGC010000006.1"/>
</dbReference>
<dbReference type="Gene3D" id="3.40.30.10">
    <property type="entry name" value="Glutaredoxin"/>
    <property type="match status" value="1"/>
</dbReference>
<evidence type="ECO:0000313" key="2">
    <source>
        <dbReference type="EMBL" id="MCI1189823.1"/>
    </source>
</evidence>
<feature type="domain" description="KaiB" evidence="1">
    <location>
        <begin position="25"/>
        <end position="106"/>
    </location>
</feature>
<comment type="caution">
    <text evidence="2">The sequence shown here is derived from an EMBL/GenBank/DDBJ whole genome shotgun (WGS) entry which is preliminary data.</text>
</comment>
<dbReference type="GO" id="GO:0048511">
    <property type="term" value="P:rhythmic process"/>
    <property type="evidence" value="ECO:0007669"/>
    <property type="project" value="InterPro"/>
</dbReference>
<dbReference type="InterPro" id="IPR011649">
    <property type="entry name" value="KaiB_domain"/>
</dbReference>
<dbReference type="Proteomes" id="UP001139193">
    <property type="component" value="Unassembled WGS sequence"/>
</dbReference>
<name>A0A9X1VJI6_9BACT</name>
<dbReference type="InterPro" id="IPR036249">
    <property type="entry name" value="Thioredoxin-like_sf"/>
</dbReference>
<dbReference type="Pfam" id="PF07689">
    <property type="entry name" value="KaiB"/>
    <property type="match status" value="1"/>
</dbReference>
<organism evidence="2 3">
    <name type="scientific">Hymenobacter cyanobacteriorum</name>
    <dbReference type="NCBI Taxonomy" id="2926463"/>
    <lineage>
        <taxon>Bacteria</taxon>
        <taxon>Pseudomonadati</taxon>
        <taxon>Bacteroidota</taxon>
        <taxon>Cytophagia</taxon>
        <taxon>Cytophagales</taxon>
        <taxon>Hymenobacteraceae</taxon>
        <taxon>Hymenobacter</taxon>
    </lineage>
</organism>
<dbReference type="EMBL" id="JALBGC010000006">
    <property type="protein sequence ID" value="MCI1189823.1"/>
    <property type="molecule type" value="Genomic_DNA"/>
</dbReference>
<dbReference type="SMART" id="SM01248">
    <property type="entry name" value="KaiB"/>
    <property type="match status" value="1"/>
</dbReference>
<proteinExistence type="predicted"/>
<dbReference type="SUPFAM" id="SSF52833">
    <property type="entry name" value="Thioredoxin-like"/>
    <property type="match status" value="1"/>
</dbReference>
<dbReference type="InterPro" id="IPR039022">
    <property type="entry name" value="KaiB-like"/>
</dbReference>
<accession>A0A9X1VJI6</accession>
<dbReference type="PANTHER" id="PTHR41709:SF2">
    <property type="entry name" value="CIRCADIAN CLOCK PROTEIN KAIB2"/>
    <property type="match status" value="1"/>
</dbReference>
<dbReference type="PANTHER" id="PTHR41709">
    <property type="entry name" value="KAIB-LIKE PROTEIN 1"/>
    <property type="match status" value="1"/>
</dbReference>
<keyword evidence="3" id="KW-1185">Reference proteome</keyword>
<evidence type="ECO:0000313" key="3">
    <source>
        <dbReference type="Proteomes" id="UP001139193"/>
    </source>
</evidence>
<sequence>MSADISDSRAPASQAPVAESEYELQLFIAGPSLRAEAALRNLEAICARYLVGRHSLTVVDLLEHPERAQQDGILGVPCLVKLRPGLIRRLVGDLSQTDRVLKVLGLA</sequence>
<protein>
    <submittedName>
        <fullName evidence="2">Circadian clock KaiB family protein</fullName>
    </submittedName>
</protein>
<gene>
    <name evidence="2" type="ORF">MON38_20570</name>
</gene>
<dbReference type="AlphaFoldDB" id="A0A9X1VJI6"/>
<dbReference type="CDD" id="cd02978">
    <property type="entry name" value="KaiB_like"/>
    <property type="match status" value="1"/>
</dbReference>
<reference evidence="2" key="1">
    <citation type="submission" date="2022-03" db="EMBL/GenBank/DDBJ databases">
        <title>Bacterial whole genome sequence for Hymenobacter sp. DH14.</title>
        <authorList>
            <person name="Le V."/>
        </authorList>
    </citation>
    <scope>NUCLEOTIDE SEQUENCE</scope>
    <source>
        <strain evidence="2">DH14</strain>
    </source>
</reference>